<dbReference type="Pfam" id="PF13436">
    <property type="entry name" value="Gly-zipper_OmpA"/>
    <property type="match status" value="1"/>
</dbReference>
<evidence type="ECO:0000313" key="2">
    <source>
        <dbReference type="EMBL" id="PPK77954.1"/>
    </source>
</evidence>
<dbReference type="PROSITE" id="PS51257">
    <property type="entry name" value="PROKAR_LIPOPROTEIN"/>
    <property type="match status" value="1"/>
</dbReference>
<accession>A0A2S6HKD5</accession>
<dbReference type="AlphaFoldDB" id="A0A2S6HKD5"/>
<organism evidence="2 3">
    <name type="scientific">Methylobacter tundripaludum</name>
    <dbReference type="NCBI Taxonomy" id="173365"/>
    <lineage>
        <taxon>Bacteria</taxon>
        <taxon>Pseudomonadati</taxon>
        <taxon>Pseudomonadota</taxon>
        <taxon>Gammaproteobacteria</taxon>
        <taxon>Methylococcales</taxon>
        <taxon>Methylococcaceae</taxon>
        <taxon>Methylobacter</taxon>
    </lineage>
</organism>
<sequence>MKKLTTSIVLIGSALISGCYSQGGWTPTVDAYNDPNAYRINQDMAECKDLASHASGGTAKETAIGAGVGGLIGAAGGAAIGAITGSPGTGAAIGATVGGIGGGAKQGLEGEAGYKRAYSNCMRNRGHRIVN</sequence>
<protein>
    <submittedName>
        <fullName evidence="2">OmpA family protein</fullName>
    </submittedName>
</protein>
<proteinExistence type="predicted"/>
<dbReference type="EMBL" id="PTIZ01000001">
    <property type="protein sequence ID" value="PPK77954.1"/>
    <property type="molecule type" value="Genomic_DNA"/>
</dbReference>
<gene>
    <name evidence="2" type="ORF">B0F87_101336</name>
</gene>
<feature type="domain" description="Glycine-zipper-containing OmpA-like membrane" evidence="1">
    <location>
        <begin position="64"/>
        <end position="106"/>
    </location>
</feature>
<dbReference type="InterPro" id="IPR025693">
    <property type="entry name" value="Gly-zipper_OmpA-like_dom"/>
</dbReference>
<dbReference type="RefSeq" id="WP_104427358.1">
    <property type="nucleotide sequence ID" value="NZ_PTIZ01000001.1"/>
</dbReference>
<reference evidence="2 3" key="1">
    <citation type="submission" date="2018-02" db="EMBL/GenBank/DDBJ databases">
        <title>Subsurface microbial communities from deep shales in Ohio and West Virginia, USA.</title>
        <authorList>
            <person name="Wrighton K."/>
        </authorList>
    </citation>
    <scope>NUCLEOTIDE SEQUENCE [LARGE SCALE GENOMIC DNA]</scope>
    <source>
        <strain evidence="2 3">OWC-DMM</strain>
    </source>
</reference>
<dbReference type="Proteomes" id="UP000240010">
    <property type="component" value="Unassembled WGS sequence"/>
</dbReference>
<evidence type="ECO:0000313" key="3">
    <source>
        <dbReference type="Proteomes" id="UP000240010"/>
    </source>
</evidence>
<name>A0A2S6HKD5_9GAMM</name>
<comment type="caution">
    <text evidence="2">The sequence shown here is derived from an EMBL/GenBank/DDBJ whole genome shotgun (WGS) entry which is preliminary data.</text>
</comment>
<evidence type="ECO:0000259" key="1">
    <source>
        <dbReference type="Pfam" id="PF13436"/>
    </source>
</evidence>